<name>A0ABX1CXB4_9FLAO</name>
<keyword evidence="2" id="KW-1185">Reference proteome</keyword>
<dbReference type="Gene3D" id="3.30.420.260">
    <property type="match status" value="1"/>
</dbReference>
<dbReference type="EMBL" id="JAAVJR010000003">
    <property type="protein sequence ID" value="NJW52575.1"/>
    <property type="molecule type" value="Genomic_DNA"/>
</dbReference>
<evidence type="ECO:0000313" key="1">
    <source>
        <dbReference type="EMBL" id="NJW52575.1"/>
    </source>
</evidence>
<proteinExistence type="predicted"/>
<protein>
    <submittedName>
        <fullName evidence="1">DUF3822 family protein</fullName>
    </submittedName>
</protein>
<dbReference type="Proteomes" id="UP000703674">
    <property type="component" value="Unassembled WGS sequence"/>
</dbReference>
<comment type="caution">
    <text evidence="1">The sequence shown here is derived from an EMBL/GenBank/DDBJ whole genome shotgun (WGS) entry which is preliminary data.</text>
</comment>
<dbReference type="Gene3D" id="3.30.420.250">
    <property type="match status" value="1"/>
</dbReference>
<dbReference type="InterPro" id="IPR024213">
    <property type="entry name" value="DUF3822"/>
</dbReference>
<dbReference type="Pfam" id="PF12864">
    <property type="entry name" value="DUF3822"/>
    <property type="match status" value="1"/>
</dbReference>
<gene>
    <name evidence="1" type="ORF">HC175_06545</name>
</gene>
<dbReference type="CDD" id="cd24013">
    <property type="entry name" value="ASKHA_ATPase_BT3980-like"/>
    <property type="match status" value="1"/>
</dbReference>
<organism evidence="1 2">
    <name type="scientific">Salinimicrobium oceani</name>
    <dbReference type="NCBI Taxonomy" id="2722702"/>
    <lineage>
        <taxon>Bacteria</taxon>
        <taxon>Pseudomonadati</taxon>
        <taxon>Bacteroidota</taxon>
        <taxon>Flavobacteriia</taxon>
        <taxon>Flavobacteriales</taxon>
        <taxon>Flavobacteriaceae</taxon>
        <taxon>Salinimicrobium</taxon>
    </lineage>
</organism>
<accession>A0ABX1CXB4</accession>
<reference evidence="1 2" key="1">
    <citation type="submission" date="2020-03" db="EMBL/GenBank/DDBJ databases">
        <title>Salinimicrobium sp. nov, isolated from SCS.</title>
        <authorList>
            <person name="Cao W.R."/>
        </authorList>
    </citation>
    <scope>NUCLEOTIDE SEQUENCE [LARGE SCALE GENOMIC DNA]</scope>
    <source>
        <strain evidence="2">J15B91</strain>
    </source>
</reference>
<sequence length="262" mass="30851">MSIQVSLNGLSFCGLSVPERRIIFFKDLLFTRKLSPAQVLQEIEKLYEQEPFLRQEDPEVVVLFSNELYNLVPQAFFNEEHASEYLKYNTKILETDYVAHDEVTVAKMVNVYIPFTNINNFFFEKHGEFEYRHCVSVLAAEFQIQNKYQTAGTRVYLNCFPGGYDLLVFQQGKLQLANTFKCATKEDFIYYLLFTAEQLDLDPSRFELILLGRIKERSDYYEIAYNYVKEIKFLDTSFGFIFASKEEPPKGYMHYPLFKVLE</sequence>
<evidence type="ECO:0000313" key="2">
    <source>
        <dbReference type="Proteomes" id="UP000703674"/>
    </source>
</evidence>